<dbReference type="EMBL" id="UGNV01000001">
    <property type="protein sequence ID" value="STX28833.1"/>
    <property type="molecule type" value="Genomic_DNA"/>
</dbReference>
<name>A0A378I1G9_9GAMM</name>
<dbReference type="RefSeq" id="WP_160149863.1">
    <property type="nucleotide sequence ID" value="NZ_CAAAHO010000001.1"/>
</dbReference>
<dbReference type="OrthoDB" id="7068848at2"/>
<dbReference type="AlphaFoldDB" id="A0A378I1G9"/>
<sequence length="50" mass="5819">MDYLTKKRSFPKKNNLNSKKAIEKKVDETLKETFPASDAPSWYGGKDRKK</sequence>
<feature type="region of interest" description="Disordered" evidence="1">
    <location>
        <begin position="1"/>
        <end position="20"/>
    </location>
</feature>
<evidence type="ECO:0000313" key="3">
    <source>
        <dbReference type="Proteomes" id="UP000254968"/>
    </source>
</evidence>
<dbReference type="Proteomes" id="UP000254968">
    <property type="component" value="Unassembled WGS sequence"/>
</dbReference>
<protein>
    <submittedName>
        <fullName evidence="2">Uncharacterized protein</fullName>
    </submittedName>
</protein>
<accession>A0A378I1G9</accession>
<organism evidence="2 3">
    <name type="scientific">Legionella beliardensis</name>
    <dbReference type="NCBI Taxonomy" id="91822"/>
    <lineage>
        <taxon>Bacteria</taxon>
        <taxon>Pseudomonadati</taxon>
        <taxon>Pseudomonadota</taxon>
        <taxon>Gammaproteobacteria</taxon>
        <taxon>Legionellales</taxon>
        <taxon>Legionellaceae</taxon>
        <taxon>Legionella</taxon>
    </lineage>
</organism>
<reference evidence="2 3" key="1">
    <citation type="submission" date="2018-06" db="EMBL/GenBank/DDBJ databases">
        <authorList>
            <consortium name="Pathogen Informatics"/>
            <person name="Doyle S."/>
        </authorList>
    </citation>
    <scope>NUCLEOTIDE SEQUENCE [LARGE SCALE GENOMIC DNA]</scope>
    <source>
        <strain evidence="2 3">NCTC13315</strain>
    </source>
</reference>
<feature type="compositionally biased region" description="Basic residues" evidence="1">
    <location>
        <begin position="1"/>
        <end position="11"/>
    </location>
</feature>
<evidence type="ECO:0000256" key="1">
    <source>
        <dbReference type="SAM" id="MobiDB-lite"/>
    </source>
</evidence>
<keyword evidence="3" id="KW-1185">Reference proteome</keyword>
<evidence type="ECO:0000313" key="2">
    <source>
        <dbReference type="EMBL" id="STX28833.1"/>
    </source>
</evidence>
<proteinExistence type="predicted"/>
<gene>
    <name evidence="2" type="ORF">NCTC13315_01367</name>
</gene>